<dbReference type="Proteomes" id="UP000193083">
    <property type="component" value="Unassembled WGS sequence"/>
</dbReference>
<protein>
    <recommendedName>
        <fullName evidence="3">DUF4268 domain-containing protein</fullName>
    </recommendedName>
</protein>
<gene>
    <name evidence="1" type="ORF">SAMN02982922_4033</name>
</gene>
<evidence type="ECO:0008006" key="3">
    <source>
        <dbReference type="Google" id="ProtNLM"/>
    </source>
</evidence>
<evidence type="ECO:0000313" key="2">
    <source>
        <dbReference type="Proteomes" id="UP000193083"/>
    </source>
</evidence>
<dbReference type="EMBL" id="FXBL01000004">
    <property type="protein sequence ID" value="SMH49891.1"/>
    <property type="molecule type" value="Genomic_DNA"/>
</dbReference>
<sequence>MEERRHEWDLPEIGLRRLGSQDIQLFWKRFAAARGPGLSHGSLYSRWRVVNDETVISLYLTNHSVGLFVRGHRGEPYSATARRLSAYEPELGTALGAALRGDYPLCYLTDRPTAMTDTKAWGAAFDWLRAAESRYETVLRKVLEGSGRARGP</sequence>
<dbReference type="AlphaFoldDB" id="A0A1X7PGG4"/>
<accession>A0A1X7PGG4</accession>
<name>A0A1X7PGG4_9HYPH</name>
<proteinExistence type="predicted"/>
<organism evidence="1 2">
    <name type="scientific">Mesorhizobium australicum</name>
    <dbReference type="NCBI Taxonomy" id="536018"/>
    <lineage>
        <taxon>Bacteria</taxon>
        <taxon>Pseudomonadati</taxon>
        <taxon>Pseudomonadota</taxon>
        <taxon>Alphaproteobacteria</taxon>
        <taxon>Hyphomicrobiales</taxon>
        <taxon>Phyllobacteriaceae</taxon>
        <taxon>Mesorhizobium</taxon>
    </lineage>
</organism>
<reference evidence="2" key="1">
    <citation type="submission" date="2017-04" db="EMBL/GenBank/DDBJ databases">
        <authorList>
            <person name="Varghese N."/>
            <person name="Submissions S."/>
        </authorList>
    </citation>
    <scope>NUCLEOTIDE SEQUENCE [LARGE SCALE GENOMIC DNA]</scope>
    <source>
        <strain evidence="2">B5P</strain>
    </source>
</reference>
<evidence type="ECO:0000313" key="1">
    <source>
        <dbReference type="EMBL" id="SMH49891.1"/>
    </source>
</evidence>
<keyword evidence="2" id="KW-1185">Reference proteome</keyword>
<dbReference type="RefSeq" id="WP_085465768.1">
    <property type="nucleotide sequence ID" value="NZ_FXBL01000004.1"/>
</dbReference>